<dbReference type="InterPro" id="IPR052953">
    <property type="entry name" value="Ser-rich/MCO-related"/>
</dbReference>
<reference evidence="4" key="1">
    <citation type="submission" date="2021-03" db="EMBL/GenBank/DDBJ databases">
        <authorList>
            <person name="Tagirdzhanova G."/>
        </authorList>
    </citation>
    <scope>NUCLEOTIDE SEQUENCE</scope>
</reference>
<sequence length="276" mass="27406">MHSSLAAALFFLLPLSLAANILITVGDGKLVFSPSVVTANVGDTLSFSYYPRNHSVAQSSFADPCHPLGNGGFFSGFQPLSAGPGPVEFVVQVNDTNPIWIYCSQPKDSHCQNGMAMVVNQPASPSPNTLDAYKLAAAKTSNSTSPSQVTGGVFVSRNSTSTTGRNSTVSLIGAGYGPSLSSSSNSSSTSSGSGTGFYGSKTGLGNGNGSSSGSSSGSGSRTKSGSGSGTVSSSTTGGTSAPSPLTFKGAASKTRTGIIGASVVCGVAVLVVFSLV</sequence>
<name>A0A8H3IJ53_9LECA</name>
<accession>A0A8H3IJ53</accession>
<comment type="caution">
    <text evidence="4">The sequence shown here is derived from an EMBL/GenBank/DDBJ whole genome shotgun (WGS) entry which is preliminary data.</text>
</comment>
<feature type="compositionally biased region" description="Low complexity" evidence="1">
    <location>
        <begin position="155"/>
        <end position="170"/>
    </location>
</feature>
<dbReference type="PANTHER" id="PTHR34883">
    <property type="entry name" value="SERINE-RICH PROTEIN, PUTATIVE-RELATED-RELATED"/>
    <property type="match status" value="1"/>
</dbReference>
<keyword evidence="5" id="KW-1185">Reference proteome</keyword>
<evidence type="ECO:0000313" key="4">
    <source>
        <dbReference type="EMBL" id="CAF9922810.1"/>
    </source>
</evidence>
<feature type="region of interest" description="Disordered" evidence="1">
    <location>
        <begin position="139"/>
        <end position="245"/>
    </location>
</feature>
<keyword evidence="2" id="KW-0812">Transmembrane</keyword>
<organism evidence="4 5">
    <name type="scientific">Alectoria fallacina</name>
    <dbReference type="NCBI Taxonomy" id="1903189"/>
    <lineage>
        <taxon>Eukaryota</taxon>
        <taxon>Fungi</taxon>
        <taxon>Dikarya</taxon>
        <taxon>Ascomycota</taxon>
        <taxon>Pezizomycotina</taxon>
        <taxon>Lecanoromycetes</taxon>
        <taxon>OSLEUM clade</taxon>
        <taxon>Lecanoromycetidae</taxon>
        <taxon>Lecanorales</taxon>
        <taxon>Lecanorineae</taxon>
        <taxon>Parmeliaceae</taxon>
        <taxon>Alectoria</taxon>
    </lineage>
</organism>
<keyword evidence="3" id="KW-0732">Signal</keyword>
<evidence type="ECO:0008006" key="6">
    <source>
        <dbReference type="Google" id="ProtNLM"/>
    </source>
</evidence>
<dbReference type="EMBL" id="CAJPDR010000160">
    <property type="protein sequence ID" value="CAF9922810.1"/>
    <property type="molecule type" value="Genomic_DNA"/>
</dbReference>
<feature type="signal peptide" evidence="3">
    <location>
        <begin position="1"/>
        <end position="18"/>
    </location>
</feature>
<feature type="chain" id="PRO_5034246921" description="Cupredoxin" evidence="3">
    <location>
        <begin position="19"/>
        <end position="276"/>
    </location>
</feature>
<evidence type="ECO:0000313" key="5">
    <source>
        <dbReference type="Proteomes" id="UP000664203"/>
    </source>
</evidence>
<dbReference type="InterPro" id="IPR008972">
    <property type="entry name" value="Cupredoxin"/>
</dbReference>
<proteinExistence type="predicted"/>
<dbReference type="PANTHER" id="PTHR34883:SF15">
    <property type="entry name" value="EXTRACELLULAR SERINE-RICH PROTEIN"/>
    <property type="match status" value="1"/>
</dbReference>
<protein>
    <recommendedName>
        <fullName evidence="6">Cupredoxin</fullName>
    </recommendedName>
</protein>
<dbReference type="AlphaFoldDB" id="A0A8H3IJ53"/>
<evidence type="ECO:0000256" key="2">
    <source>
        <dbReference type="SAM" id="Phobius"/>
    </source>
</evidence>
<feature type="compositionally biased region" description="Gly residues" evidence="1">
    <location>
        <begin position="193"/>
        <end position="210"/>
    </location>
</feature>
<feature type="transmembrane region" description="Helical" evidence="2">
    <location>
        <begin position="257"/>
        <end position="275"/>
    </location>
</feature>
<keyword evidence="2" id="KW-1133">Transmembrane helix</keyword>
<feature type="compositionally biased region" description="Polar residues" evidence="1">
    <location>
        <begin position="139"/>
        <end position="150"/>
    </location>
</feature>
<evidence type="ECO:0000256" key="1">
    <source>
        <dbReference type="SAM" id="MobiDB-lite"/>
    </source>
</evidence>
<dbReference type="SUPFAM" id="SSF49503">
    <property type="entry name" value="Cupredoxins"/>
    <property type="match status" value="1"/>
</dbReference>
<gene>
    <name evidence="4" type="ORF">ALECFALPRED_002231</name>
</gene>
<feature type="compositionally biased region" description="Low complexity" evidence="1">
    <location>
        <begin position="211"/>
        <end position="240"/>
    </location>
</feature>
<dbReference type="Gene3D" id="2.60.40.420">
    <property type="entry name" value="Cupredoxins - blue copper proteins"/>
    <property type="match status" value="1"/>
</dbReference>
<feature type="compositionally biased region" description="Low complexity" evidence="1">
    <location>
        <begin position="177"/>
        <end position="192"/>
    </location>
</feature>
<keyword evidence="2" id="KW-0472">Membrane</keyword>
<dbReference type="OrthoDB" id="5415867at2759"/>
<dbReference type="Proteomes" id="UP000664203">
    <property type="component" value="Unassembled WGS sequence"/>
</dbReference>
<evidence type="ECO:0000256" key="3">
    <source>
        <dbReference type="SAM" id="SignalP"/>
    </source>
</evidence>
<dbReference type="CDD" id="cd00920">
    <property type="entry name" value="Cupredoxin"/>
    <property type="match status" value="1"/>
</dbReference>